<dbReference type="SUPFAM" id="SSF48371">
    <property type="entry name" value="ARM repeat"/>
    <property type="match status" value="1"/>
</dbReference>
<proteinExistence type="predicted"/>
<name>A0A0G0N2S9_9BACT</name>
<dbReference type="InterPro" id="IPR016024">
    <property type="entry name" value="ARM-type_fold"/>
</dbReference>
<dbReference type="AlphaFoldDB" id="A0A0G0N2S9"/>
<evidence type="ECO:0000313" key="1">
    <source>
        <dbReference type="EMBL" id="KKR09718.1"/>
    </source>
</evidence>
<evidence type="ECO:0000313" key="2">
    <source>
        <dbReference type="Proteomes" id="UP000034246"/>
    </source>
</evidence>
<protein>
    <submittedName>
        <fullName evidence="1">Alkylation repair enzyme superfamily protein</fullName>
    </submittedName>
</protein>
<dbReference type="CDD" id="cd06561">
    <property type="entry name" value="AlkD_like"/>
    <property type="match status" value="1"/>
</dbReference>
<accession>A0A0G0N2S9</accession>
<dbReference type="EMBL" id="LBWP01000029">
    <property type="protein sequence ID" value="KKR09718.1"/>
    <property type="molecule type" value="Genomic_DNA"/>
</dbReference>
<organism evidence="1 2">
    <name type="scientific">Candidatus Woesebacteria bacterium GW2011_GWA1_39_21</name>
    <dbReference type="NCBI Taxonomy" id="1618550"/>
    <lineage>
        <taxon>Bacteria</taxon>
        <taxon>Candidatus Woeseibacteriota</taxon>
    </lineage>
</organism>
<dbReference type="PATRIC" id="fig|1618550.3.peg.1161"/>
<reference evidence="1 2" key="1">
    <citation type="journal article" date="2015" name="Nature">
        <title>rRNA introns, odd ribosomes, and small enigmatic genomes across a large radiation of phyla.</title>
        <authorList>
            <person name="Brown C.T."/>
            <person name="Hug L.A."/>
            <person name="Thomas B.C."/>
            <person name="Sharon I."/>
            <person name="Castelle C.J."/>
            <person name="Singh A."/>
            <person name="Wilkins M.J."/>
            <person name="Williams K.H."/>
            <person name="Banfield J.F."/>
        </authorList>
    </citation>
    <scope>NUCLEOTIDE SEQUENCE [LARGE SCALE GENOMIC DNA]</scope>
</reference>
<sequence>MAIRARRCIFWRDRAGAKKNSKKYAKLSLNEIGKLLQNKVHECRLTALFILVQKYKKADEKEQNNIANFYIKNIDRVNNWDIVDSSASNILGVNLLHKNKAILYRFARSENLWHRRIAIISTLAFIYENKYTDTLKISKLLLKDKHDLIHKAVGWSLREVGKRSLNEEEKFLNKYAIIMPRTMLRYAIGGDRNGLASAFFQMAVQASV</sequence>
<dbReference type="InterPro" id="IPR014825">
    <property type="entry name" value="DNA_alkylation"/>
</dbReference>
<dbReference type="Pfam" id="PF08713">
    <property type="entry name" value="DNA_alkylation"/>
    <property type="match status" value="1"/>
</dbReference>
<dbReference type="PANTHER" id="PTHR34070:SF1">
    <property type="entry name" value="DNA ALKYLATION REPAIR PROTEIN"/>
    <property type="match status" value="1"/>
</dbReference>
<dbReference type="Proteomes" id="UP000034246">
    <property type="component" value="Unassembled WGS sequence"/>
</dbReference>
<comment type="caution">
    <text evidence="1">The sequence shown here is derived from an EMBL/GenBank/DDBJ whole genome shotgun (WGS) entry which is preliminary data.</text>
</comment>
<dbReference type="Gene3D" id="1.25.10.90">
    <property type="match status" value="1"/>
</dbReference>
<dbReference type="STRING" id="1618550.UT39_C0029G0007"/>
<dbReference type="PANTHER" id="PTHR34070">
    <property type="entry name" value="ARMADILLO-TYPE FOLD"/>
    <property type="match status" value="1"/>
</dbReference>
<gene>
    <name evidence="1" type="ORF">UT39_C0029G0007</name>
</gene>